<reference evidence="1" key="1">
    <citation type="submission" date="2022-02" db="EMBL/GenBank/DDBJ databases">
        <title>Plant Genome Project.</title>
        <authorList>
            <person name="Zhang R.-G."/>
        </authorList>
    </citation>
    <scope>NUCLEOTIDE SEQUENCE</scope>
    <source>
        <strain evidence="1">AT1</strain>
    </source>
</reference>
<accession>A0ACC0N2N7</accession>
<keyword evidence="2" id="KW-1185">Reference proteome</keyword>
<dbReference type="EMBL" id="CM046394">
    <property type="protein sequence ID" value="KAI8547420.1"/>
    <property type="molecule type" value="Genomic_DNA"/>
</dbReference>
<sequence>MSNRTDPAWKYSKRHDDNKFKFTCNFCNKVVTGSVYRVKLHLVGGYPDVTSCPNCPEPVKEEIRAFICKKKETASSITPIPDFDEMGNEEDIDEDEFYVQLKPPPKRPAATATSGSKFQLKKPKTKGPMDAYFTPDPEIEVENRRSGKQPKLDDNTPQKKLLKERAHQAIARWIYDAGIPLNVVNVESFEPMIEAIGQYGPGLTPPTYYQVRVPLLKKEVENVNKQMEDHKKEREENGCTLMCDGWTDRKNRSLINFLVNCPKGSMVIELVDASSRATTGDNLYRLLDEYVERIGEANVVQVVTDSAAYNKMAGKLLMAKRPHLYWTPCAAHCLDLMLEDIFKLPYLKRTWERAIKVHGYIYNRPTLLNMMRHFTQRKELIKPAKTRFATACLTLQRVHQQKNNLRKMFTLEAWSKSKWAKEADGKKVAEIMLSPSFWNNVLLALRFACPLVKVLRLVDGEEKPAMGCIYEAMDRAKKTIINTFGGDEDKYKIDARMKADKEVWRGLVDCIERLVPTERIQDEILHQIALYEEEEGIFKKDMAIRQRTTRSPVEWWKLFGRETPELQKFAVKILSLTCSSSGCERNWSVFEHNIDESNEWLIGKLEDEFVFDGEDLDWNAVAEASGVEQPSKVTRSTHKSTSSKKHSKASTFCADDWEEEEFDDTVSDEGEEEDVDGYRSNDDDENEDIGDE</sequence>
<dbReference type="Proteomes" id="UP001062846">
    <property type="component" value="Chromosome 7"/>
</dbReference>
<proteinExistence type="predicted"/>
<organism evidence="1 2">
    <name type="scientific">Rhododendron molle</name>
    <name type="common">Chinese azalea</name>
    <name type="synonym">Azalea mollis</name>
    <dbReference type="NCBI Taxonomy" id="49168"/>
    <lineage>
        <taxon>Eukaryota</taxon>
        <taxon>Viridiplantae</taxon>
        <taxon>Streptophyta</taxon>
        <taxon>Embryophyta</taxon>
        <taxon>Tracheophyta</taxon>
        <taxon>Spermatophyta</taxon>
        <taxon>Magnoliopsida</taxon>
        <taxon>eudicotyledons</taxon>
        <taxon>Gunneridae</taxon>
        <taxon>Pentapetalae</taxon>
        <taxon>asterids</taxon>
        <taxon>Ericales</taxon>
        <taxon>Ericaceae</taxon>
        <taxon>Ericoideae</taxon>
        <taxon>Rhodoreae</taxon>
        <taxon>Rhododendron</taxon>
    </lineage>
</organism>
<evidence type="ECO:0000313" key="2">
    <source>
        <dbReference type="Proteomes" id="UP001062846"/>
    </source>
</evidence>
<protein>
    <submittedName>
        <fullName evidence="1">Uncharacterized protein</fullName>
    </submittedName>
</protein>
<evidence type="ECO:0000313" key="1">
    <source>
        <dbReference type="EMBL" id="KAI8547420.1"/>
    </source>
</evidence>
<gene>
    <name evidence="1" type="ORF">RHMOL_Rhmol07G0194200</name>
</gene>
<comment type="caution">
    <text evidence="1">The sequence shown here is derived from an EMBL/GenBank/DDBJ whole genome shotgun (WGS) entry which is preliminary data.</text>
</comment>
<name>A0ACC0N2N7_RHOML</name>